<protein>
    <submittedName>
        <fullName evidence="2">Uncharacterized protein</fullName>
    </submittedName>
</protein>
<evidence type="ECO:0000256" key="1">
    <source>
        <dbReference type="SAM" id="SignalP"/>
    </source>
</evidence>
<feature type="chain" id="PRO_5006059502" evidence="1">
    <location>
        <begin position="22"/>
        <end position="327"/>
    </location>
</feature>
<keyword evidence="3" id="KW-1185">Reference proteome</keyword>
<evidence type="ECO:0000313" key="3">
    <source>
        <dbReference type="Proteomes" id="UP000054845"/>
    </source>
</evidence>
<accession>A0A0P1BHA0</accession>
<reference evidence="2 3" key="1">
    <citation type="submission" date="2014-09" db="EMBL/GenBank/DDBJ databases">
        <authorList>
            <person name="Magalhaes I.L.F."/>
            <person name="Oliveira U."/>
            <person name="Santos F.R."/>
            <person name="Vidigal T.H.D.A."/>
            <person name="Brescovit A.D."/>
            <person name="Santos A.J."/>
        </authorList>
    </citation>
    <scope>NUCLEOTIDE SEQUENCE [LARGE SCALE GENOMIC DNA]</scope>
</reference>
<evidence type="ECO:0000313" key="2">
    <source>
        <dbReference type="EMBL" id="CEH15321.1"/>
    </source>
</evidence>
<dbReference type="EMBL" id="CCYA01000260">
    <property type="protein sequence ID" value="CEH15321.1"/>
    <property type="molecule type" value="Genomic_DNA"/>
</dbReference>
<keyword evidence="1" id="KW-0732">Signal</keyword>
<dbReference type="AlphaFoldDB" id="A0A0P1BHA0"/>
<sequence>MKLCVLYLITTVIFWAGLIEARPTPSLPRGDDWPDLAKASRSLGQSREVARLSRRGLIPLPKEQLTFFQKLWVPLLRPVARTYNKLSHRQRMGIGWGGGIGGGIAQGATERRSLSPLTRRGLRVVFPRVIGPHHLLMRRENAGKPVFLRREVGKVTLNRRGFNIKALFGIGMSKQRQRNAEIAGVTMVAGGLLANAQYHFLPSILPRGASSVNDASPTLLGRSADGAAALVARSSKTTMLVPRSTSPAFLTGRSLLNVHPQSLQRRMSAMAAAGFGTMIGYFMGQPLLKFARTNLGLKLGKKEEEKNDRLVDVKKIVGRSLEESRLY</sequence>
<dbReference type="Proteomes" id="UP000054845">
    <property type="component" value="Unassembled WGS sequence"/>
</dbReference>
<organism evidence="2 3">
    <name type="scientific">Ceraceosorus bombacis</name>
    <dbReference type="NCBI Taxonomy" id="401625"/>
    <lineage>
        <taxon>Eukaryota</taxon>
        <taxon>Fungi</taxon>
        <taxon>Dikarya</taxon>
        <taxon>Basidiomycota</taxon>
        <taxon>Ustilaginomycotina</taxon>
        <taxon>Exobasidiomycetes</taxon>
        <taxon>Ceraceosorales</taxon>
        <taxon>Ceraceosoraceae</taxon>
        <taxon>Ceraceosorus</taxon>
    </lineage>
</organism>
<name>A0A0P1BHA0_9BASI</name>
<proteinExistence type="predicted"/>
<feature type="signal peptide" evidence="1">
    <location>
        <begin position="1"/>
        <end position="21"/>
    </location>
</feature>